<dbReference type="Proteomes" id="UP000473089">
    <property type="component" value="Unassembled WGS sequence"/>
</dbReference>
<dbReference type="EMBL" id="SGJP01000023">
    <property type="protein sequence ID" value="NFA60989.1"/>
    <property type="molecule type" value="Genomic_DNA"/>
</dbReference>
<dbReference type="InterPro" id="IPR018763">
    <property type="entry name" value="DUF2334"/>
</dbReference>
<dbReference type="CDD" id="cd10923">
    <property type="entry name" value="CE4_COG5298"/>
    <property type="match status" value="1"/>
</dbReference>
<accession>A0A6M0SZP9</accession>
<dbReference type="InterPro" id="IPR012854">
    <property type="entry name" value="Cu_amine_oxidase-like_N"/>
</dbReference>
<organism evidence="2 3">
    <name type="scientific">Clostridium botulinum</name>
    <dbReference type="NCBI Taxonomy" id="1491"/>
    <lineage>
        <taxon>Bacteria</taxon>
        <taxon>Bacillati</taxon>
        <taxon>Bacillota</taxon>
        <taxon>Clostridia</taxon>
        <taxon>Eubacteriales</taxon>
        <taxon>Clostridiaceae</taxon>
        <taxon>Clostridium</taxon>
    </lineage>
</organism>
<evidence type="ECO:0000259" key="1">
    <source>
        <dbReference type="Pfam" id="PF07833"/>
    </source>
</evidence>
<feature type="domain" description="Copper amine oxidase-like N-terminal" evidence="1">
    <location>
        <begin position="73"/>
        <end position="166"/>
    </location>
</feature>
<protein>
    <submittedName>
        <fullName evidence="2">DUF2334 domain-containing protein</fullName>
    </submittedName>
</protein>
<dbReference type="Pfam" id="PF10096">
    <property type="entry name" value="DUF2334"/>
    <property type="match status" value="1"/>
</dbReference>
<gene>
    <name evidence="2" type="ORF">EXM42_11465</name>
</gene>
<reference evidence="2 3" key="1">
    <citation type="submission" date="2019-02" db="EMBL/GenBank/DDBJ databases">
        <title>Genome sequencing of Clostridium botulinum clinical isolates.</title>
        <authorList>
            <person name="Brunt J."/>
            <person name="Van Vliet A.H.M."/>
            <person name="Stringer S.C."/>
            <person name="Grant K.A."/>
            <person name="Carter A.C."/>
            <person name="Peck M.W."/>
        </authorList>
    </citation>
    <scope>NUCLEOTIDE SEQUENCE [LARGE SCALE GENOMIC DNA]</scope>
    <source>
        <strain evidence="2 3">R1125/03</strain>
    </source>
</reference>
<name>A0A6M0SZP9_CLOBO</name>
<proteinExistence type="predicted"/>
<sequence>MKKLKISLLIVFCILVGSIIFFVGAKDNKAQVKEDSKKNEQKIKEERYSNFPELNLSKADIKLKYKEKILSLRLPIYMDKNRYYIPVNNVLDEIGIDYTVKDGKIHIESSGKKIDIDKNFANIFGEKYKLRKDSILNKDIMYMSLFDFAKILGLKANWNEPEKTIVLYKNKIQEKITNNKNKNSKTKPALVRLEDITSNQRYKTPEALEKLRIISDYLCSKKIPFHVAWVPRYLDPKNNIDDDASKDFNMHNANFVYTLDYFIDRGGTIGLHGYTHQSDEGVSIDDIEFDTNKNNNESIIRERVEQAIKCAKDLDIPIGFFESPHYAATDEEEKIIEQYFNYMYEPPKFTNANNVAKRQSKDRMVKYIPTPLDYVDGIKHADKVIENINNLDENTLGSFFYHPNIEYSFIKLKNNKDGSIEYTYEDNSPLKKITKAFEKNNYEFKKIIEF</sequence>
<evidence type="ECO:0000313" key="3">
    <source>
        <dbReference type="Proteomes" id="UP000473089"/>
    </source>
</evidence>
<evidence type="ECO:0000313" key="2">
    <source>
        <dbReference type="EMBL" id="NFA60989.1"/>
    </source>
</evidence>
<comment type="caution">
    <text evidence="2">The sequence shown here is derived from an EMBL/GenBank/DDBJ whole genome shotgun (WGS) entry which is preliminary data.</text>
</comment>
<dbReference type="Pfam" id="PF07833">
    <property type="entry name" value="Cu_amine_oxidN1"/>
    <property type="match status" value="1"/>
</dbReference>
<dbReference type="AlphaFoldDB" id="A0A6M0SZP9"/>